<dbReference type="Gene3D" id="1.10.10.10">
    <property type="entry name" value="Winged helix-like DNA-binding domain superfamily/Winged helix DNA-binding domain"/>
    <property type="match status" value="1"/>
</dbReference>
<proteinExistence type="predicted"/>
<evidence type="ECO:0008006" key="4">
    <source>
        <dbReference type="Google" id="ProtNLM"/>
    </source>
</evidence>
<dbReference type="SUPFAM" id="SSF46785">
    <property type="entry name" value="Winged helix' DNA-binding domain"/>
    <property type="match status" value="1"/>
</dbReference>
<accession>A0A917ES48</accession>
<feature type="compositionally biased region" description="Polar residues" evidence="1">
    <location>
        <begin position="137"/>
        <end position="147"/>
    </location>
</feature>
<comment type="caution">
    <text evidence="2">The sequence shown here is derived from an EMBL/GenBank/DDBJ whole genome shotgun (WGS) entry which is preliminary data.</text>
</comment>
<feature type="region of interest" description="Disordered" evidence="1">
    <location>
        <begin position="336"/>
        <end position="367"/>
    </location>
</feature>
<dbReference type="InterPro" id="IPR036390">
    <property type="entry name" value="WH_DNA-bd_sf"/>
</dbReference>
<evidence type="ECO:0000313" key="3">
    <source>
        <dbReference type="Proteomes" id="UP000633136"/>
    </source>
</evidence>
<organism evidence="2 3">
    <name type="scientific">Nesterenkonia cremea</name>
    <dbReference type="NCBI Taxonomy" id="1882340"/>
    <lineage>
        <taxon>Bacteria</taxon>
        <taxon>Bacillati</taxon>
        <taxon>Actinomycetota</taxon>
        <taxon>Actinomycetes</taxon>
        <taxon>Micrococcales</taxon>
        <taxon>Micrococcaceae</taxon>
        <taxon>Nesterenkonia</taxon>
    </lineage>
</organism>
<feature type="compositionally biased region" description="Basic and acidic residues" evidence="1">
    <location>
        <begin position="338"/>
        <end position="351"/>
    </location>
</feature>
<name>A0A917ES48_9MICC</name>
<feature type="region of interest" description="Disordered" evidence="1">
    <location>
        <begin position="129"/>
        <end position="151"/>
    </location>
</feature>
<reference evidence="2" key="1">
    <citation type="journal article" date="2014" name="Int. J. Syst. Evol. Microbiol.">
        <title>Complete genome sequence of Corynebacterium casei LMG S-19264T (=DSM 44701T), isolated from a smear-ripened cheese.</title>
        <authorList>
            <consortium name="US DOE Joint Genome Institute (JGI-PGF)"/>
            <person name="Walter F."/>
            <person name="Albersmeier A."/>
            <person name="Kalinowski J."/>
            <person name="Ruckert C."/>
        </authorList>
    </citation>
    <scope>NUCLEOTIDE SEQUENCE</scope>
    <source>
        <strain evidence="2">CGMCC 1.15388</strain>
    </source>
</reference>
<dbReference type="EMBL" id="BMIS01000022">
    <property type="protein sequence ID" value="GGE78804.1"/>
    <property type="molecule type" value="Genomic_DNA"/>
</dbReference>
<evidence type="ECO:0000256" key="1">
    <source>
        <dbReference type="SAM" id="MobiDB-lite"/>
    </source>
</evidence>
<keyword evidence="3" id="KW-1185">Reference proteome</keyword>
<dbReference type="Pfam" id="PF13730">
    <property type="entry name" value="HTH_36"/>
    <property type="match status" value="1"/>
</dbReference>
<evidence type="ECO:0000313" key="2">
    <source>
        <dbReference type="EMBL" id="GGE78804.1"/>
    </source>
</evidence>
<sequence length="367" mass="39898">MAPPRDSTASNRLNSWAQAATGTIRLSGSATALLLLLADMGSWRDEDGGWVTWPHVKTLARKLNRSPRTVQNGLRELESHGLIARVLQHAEHGGVISNRIVFNVARVEFDGIRVGRFPEERKELHPLMQEAAPPGESSCTTPRQNLHPSRAENSVHAPVLNPLENPSSSSSVPEQGTSALVDFEEEEPQLYEAEAEPAASGGTAEVATLRHRGIALPRLRHDVDQLIREHPGSGLTEDALADEPLQALVESICADPDLTGPVKIPERLVASYLAHSPDKCLTWLQQSTGTSPADTAKRPNLCVFAEHAHRGFRDGNCPDCKAQDGIPSRVTEAEYAALDERRQRRVDERRAAGQTAIVPTPSEQSAA</sequence>
<dbReference type="AlphaFoldDB" id="A0A917ES48"/>
<dbReference type="Proteomes" id="UP000633136">
    <property type="component" value="Unassembled WGS sequence"/>
</dbReference>
<gene>
    <name evidence="2" type="ORF">GCM10011401_27630</name>
</gene>
<reference evidence="2" key="2">
    <citation type="submission" date="2020-09" db="EMBL/GenBank/DDBJ databases">
        <authorList>
            <person name="Sun Q."/>
            <person name="Zhou Y."/>
        </authorList>
    </citation>
    <scope>NUCLEOTIDE SEQUENCE</scope>
    <source>
        <strain evidence="2">CGMCC 1.15388</strain>
    </source>
</reference>
<dbReference type="InterPro" id="IPR036388">
    <property type="entry name" value="WH-like_DNA-bd_sf"/>
</dbReference>
<protein>
    <recommendedName>
        <fullName evidence="4">Helix-turn-helix domain-containing protein</fullName>
    </recommendedName>
</protein>